<evidence type="ECO:0000256" key="2">
    <source>
        <dbReference type="ARBA" id="ARBA00022448"/>
    </source>
</evidence>
<keyword evidence="3" id="KW-1003">Cell membrane</keyword>
<keyword evidence="5 7" id="KW-1133">Transmembrane helix</keyword>
<dbReference type="FunFam" id="1.20.1720.10:FF:000004">
    <property type="entry name" value="EmrB/QacA family drug resistance transporter"/>
    <property type="match status" value="1"/>
</dbReference>
<feature type="transmembrane region" description="Helical" evidence="7">
    <location>
        <begin position="329"/>
        <end position="349"/>
    </location>
</feature>
<feature type="transmembrane region" description="Helical" evidence="7">
    <location>
        <begin position="475"/>
        <end position="493"/>
    </location>
</feature>
<reference evidence="9 10" key="1">
    <citation type="submission" date="2018-10" db="EMBL/GenBank/DDBJ databases">
        <title>Genome Sequence of Cohnella sp.</title>
        <authorList>
            <person name="Srinivasan S."/>
            <person name="Kim M.K."/>
        </authorList>
    </citation>
    <scope>NUCLEOTIDE SEQUENCE [LARGE SCALE GENOMIC DNA]</scope>
    <source>
        <strain evidence="9 10">18JY8-7</strain>
    </source>
</reference>
<dbReference type="CDD" id="cd17502">
    <property type="entry name" value="MFS_Azr1_MDR_like"/>
    <property type="match status" value="1"/>
</dbReference>
<evidence type="ECO:0000256" key="5">
    <source>
        <dbReference type="ARBA" id="ARBA00022989"/>
    </source>
</evidence>
<feature type="transmembrane region" description="Helical" evidence="7">
    <location>
        <begin position="46"/>
        <end position="64"/>
    </location>
</feature>
<evidence type="ECO:0000313" key="10">
    <source>
        <dbReference type="Proteomes" id="UP000269097"/>
    </source>
</evidence>
<evidence type="ECO:0000256" key="6">
    <source>
        <dbReference type="ARBA" id="ARBA00023136"/>
    </source>
</evidence>
<feature type="transmembrane region" description="Helical" evidence="7">
    <location>
        <begin position="162"/>
        <end position="183"/>
    </location>
</feature>
<dbReference type="InterPro" id="IPR004638">
    <property type="entry name" value="EmrB-like"/>
</dbReference>
<evidence type="ECO:0000256" key="3">
    <source>
        <dbReference type="ARBA" id="ARBA00022475"/>
    </source>
</evidence>
<name>A0A3G3K2A0_9BACL</name>
<gene>
    <name evidence="9" type="ORF">EAV92_20185</name>
</gene>
<keyword evidence="6 7" id="KW-0472">Membrane</keyword>
<feature type="transmembrane region" description="Helical" evidence="7">
    <location>
        <begin position="266"/>
        <end position="289"/>
    </location>
</feature>
<dbReference type="InterPro" id="IPR020846">
    <property type="entry name" value="MFS_dom"/>
</dbReference>
<evidence type="ECO:0000313" key="9">
    <source>
        <dbReference type="EMBL" id="AYQ74675.1"/>
    </source>
</evidence>
<protein>
    <submittedName>
        <fullName evidence="9">DHA2 family efflux MFS transporter permease subunit</fullName>
    </submittedName>
</protein>
<dbReference type="EMBL" id="CP033433">
    <property type="protein sequence ID" value="AYQ74675.1"/>
    <property type="molecule type" value="Genomic_DNA"/>
</dbReference>
<keyword evidence="2" id="KW-0813">Transport</keyword>
<feature type="transmembrane region" description="Helical" evidence="7">
    <location>
        <begin position="355"/>
        <end position="375"/>
    </location>
</feature>
<feature type="transmembrane region" description="Helical" evidence="7">
    <location>
        <begin position="301"/>
        <end position="322"/>
    </location>
</feature>
<dbReference type="NCBIfam" id="TIGR00711">
    <property type="entry name" value="efflux_EmrB"/>
    <property type="match status" value="1"/>
</dbReference>
<keyword evidence="10" id="KW-1185">Reference proteome</keyword>
<feature type="transmembrane region" description="Helical" evidence="7">
    <location>
        <begin position="396"/>
        <end position="413"/>
    </location>
</feature>
<keyword evidence="4 7" id="KW-0812">Transmembrane</keyword>
<dbReference type="InterPro" id="IPR011701">
    <property type="entry name" value="MFS"/>
</dbReference>
<dbReference type="PANTHER" id="PTHR23501:SF170">
    <property type="entry name" value="MULTIDRUG RESISTANCE PROTEIN 3"/>
    <property type="match status" value="1"/>
</dbReference>
<evidence type="ECO:0000259" key="8">
    <source>
        <dbReference type="PROSITE" id="PS50850"/>
    </source>
</evidence>
<dbReference type="PROSITE" id="PS50850">
    <property type="entry name" value="MFS"/>
    <property type="match status" value="1"/>
</dbReference>
<dbReference type="Gene3D" id="1.20.1250.20">
    <property type="entry name" value="MFS general substrate transporter like domains"/>
    <property type="match status" value="1"/>
</dbReference>
<feature type="transmembrane region" description="Helical" evidence="7">
    <location>
        <begin position="104"/>
        <end position="123"/>
    </location>
</feature>
<dbReference type="PRINTS" id="PR01036">
    <property type="entry name" value="TCRTETB"/>
</dbReference>
<feature type="transmembrane region" description="Helical" evidence="7">
    <location>
        <begin position="76"/>
        <end position="98"/>
    </location>
</feature>
<dbReference type="KEGG" id="coh:EAV92_20185"/>
<organism evidence="9 10">
    <name type="scientific">Cohnella candidum</name>
    <dbReference type="NCBI Taxonomy" id="2674991"/>
    <lineage>
        <taxon>Bacteria</taxon>
        <taxon>Bacillati</taxon>
        <taxon>Bacillota</taxon>
        <taxon>Bacilli</taxon>
        <taxon>Bacillales</taxon>
        <taxon>Paenibacillaceae</taxon>
        <taxon>Cohnella</taxon>
    </lineage>
</organism>
<evidence type="ECO:0000256" key="7">
    <source>
        <dbReference type="SAM" id="Phobius"/>
    </source>
</evidence>
<dbReference type="RefSeq" id="WP_123042755.1">
    <property type="nucleotide sequence ID" value="NZ_CP033433.1"/>
</dbReference>
<dbReference type="GO" id="GO:0022857">
    <property type="term" value="F:transmembrane transporter activity"/>
    <property type="evidence" value="ECO:0007669"/>
    <property type="project" value="InterPro"/>
</dbReference>
<dbReference type="Pfam" id="PF07690">
    <property type="entry name" value="MFS_1"/>
    <property type="match status" value="1"/>
</dbReference>
<comment type="subcellular location">
    <subcellularLocation>
        <location evidence="1">Cell membrane</location>
        <topology evidence="1">Multi-pass membrane protein</topology>
    </subcellularLocation>
</comment>
<sequence length="511" mass="53749">MKATQSKGGMVVAGLLLAILTASMDNTIVSTAMGTIVGELGGLDKFVWVTSAYMVAEMAGMPIFGKLSDMYGRKRFFVFGMILFMLGSILCGTAGSIVELSIYRAIQGIGGGALVPIAFTIMFDALPPEQRGKLMGMFGAVFGMSSIFGPLLGAYLTDHLQWQWIFYINLPLGLISLLLVASSYKESPQHAKQRIDWAGAITLVGAVVCLMFGLELGGKFYAWDSLPIIGLFAGFAVLAVLFLIAESRAAEPIIAFRMFRSRLYASSNVIALLSGAGFIAASVYIPIYIQGVLGGTATNSGLVLLPMMLGTVVTATGGGIVMNRMSYRSIMISTLVLLVAGLALLSTLTADSSRLIVTLYMVLVGLGIGASFSVLTNAAIHTLSVRERGAGTATLNFLRSLGMTLGITIFGIVQSHSLTRKLTESFSGGDSAAALPPDLDLSDPHALLAQSTRAHIPAHALDTITSGLSSSIAQIFAWGLIPAALALVAAFAMSREKMDPQAESEAYAAAH</sequence>
<accession>A0A3G3K2A0</accession>
<dbReference type="AlphaFoldDB" id="A0A3G3K2A0"/>
<feature type="domain" description="Major facilitator superfamily (MFS) profile" evidence="8">
    <location>
        <begin position="11"/>
        <end position="498"/>
    </location>
</feature>
<evidence type="ECO:0000256" key="1">
    <source>
        <dbReference type="ARBA" id="ARBA00004651"/>
    </source>
</evidence>
<dbReference type="Gene3D" id="1.20.1720.10">
    <property type="entry name" value="Multidrug resistance protein D"/>
    <property type="match status" value="1"/>
</dbReference>
<dbReference type="PANTHER" id="PTHR23501">
    <property type="entry name" value="MAJOR FACILITATOR SUPERFAMILY"/>
    <property type="match status" value="1"/>
</dbReference>
<dbReference type="InterPro" id="IPR036259">
    <property type="entry name" value="MFS_trans_sf"/>
</dbReference>
<evidence type="ECO:0000256" key="4">
    <source>
        <dbReference type="ARBA" id="ARBA00022692"/>
    </source>
</evidence>
<dbReference type="GO" id="GO:0005886">
    <property type="term" value="C:plasma membrane"/>
    <property type="evidence" value="ECO:0007669"/>
    <property type="project" value="UniProtKB-SubCell"/>
</dbReference>
<dbReference type="Proteomes" id="UP000269097">
    <property type="component" value="Chromosome"/>
</dbReference>
<dbReference type="SUPFAM" id="SSF103473">
    <property type="entry name" value="MFS general substrate transporter"/>
    <property type="match status" value="1"/>
</dbReference>
<proteinExistence type="predicted"/>
<feature type="transmembrane region" description="Helical" evidence="7">
    <location>
        <begin position="195"/>
        <end position="214"/>
    </location>
</feature>
<feature type="transmembrane region" description="Helical" evidence="7">
    <location>
        <begin position="135"/>
        <end position="156"/>
    </location>
</feature>
<feature type="transmembrane region" description="Helical" evidence="7">
    <location>
        <begin position="226"/>
        <end position="245"/>
    </location>
</feature>